<keyword evidence="2" id="KW-1185">Reference proteome</keyword>
<dbReference type="EMBL" id="OBMI01000001">
    <property type="protein sequence ID" value="SOB80688.1"/>
    <property type="molecule type" value="Genomic_DNA"/>
</dbReference>
<evidence type="ECO:0000313" key="1">
    <source>
        <dbReference type="EMBL" id="SOB80688.1"/>
    </source>
</evidence>
<organism evidence="1 2">
    <name type="scientific">Sphingomonas guangdongensis</name>
    <dbReference type="NCBI Taxonomy" id="1141890"/>
    <lineage>
        <taxon>Bacteria</taxon>
        <taxon>Pseudomonadati</taxon>
        <taxon>Pseudomonadota</taxon>
        <taxon>Alphaproteobacteria</taxon>
        <taxon>Sphingomonadales</taxon>
        <taxon>Sphingomonadaceae</taxon>
        <taxon>Sphingomonas</taxon>
    </lineage>
</organism>
<gene>
    <name evidence="1" type="ORF">SAMN06297144_1189</name>
</gene>
<sequence>MCGFVFQMLRSLQLGMALSASFAFEDGEASAMTITLEPDDSGDLRIDEGGVSTIEQVKLRALHRRWTTGTLAGEVLPDLIRGARPDEPQRFRFASNHLRGLADFQAYLAGRADRDSGKSFAWGKALLSSEDFAARIADRAGCEPSDARLRHVLDNLSLVSIDVYNAARAIEERLTPLLDAGEDVEEKRHALMGRLFQAASAGESLGAAELLRLVGPDAMRRLRHAGTAIELSAAASARDCRALGYEAQAQARLHPIAAASWFTVLSGESGQGKTWSLCQSALSEARNGAVVVVGSPGSLEAIFDAINSRLWLPAYESEASLEVLSRRLGRFLAPEGGHWLTLYVDDVQDRLVARRVAETDWRRLGVKVVLSCQPRVTMEIVRWCPDAHITQVADFTSAELRRYLRHHDRHDSLEMMPDDVFELLRKPVHARVYVGLPSRGEWLDATEYELFKSYWDEATADAREQYDHPYDRHRLANLAGTLLKDHARYPWTWSDLEMEGLDEAAIRRLEMVGLLRRPARDRIAFSTDRMLNWAVSEHLSERVASGALDAASLNQVVQSLDDLVDAAGAGLGRRLGYVFHDVVWLLLRVVDAAFVADLIDAYVAQAPHEWRSDGRWRQLGTVGPMLLPSLERLALRTCSDEQDVGIADHLPAAIVAAGAGAPDEVSGLVARLLDMAGDRETRIALRVARRVPLPRVLDRLFDIHLRRAADLDLSTEVDERSTGLSRYSLSMEALKRAVGASPAWLEARLAVESRVQALDQLVWCLVDDAYLTGVEAKPIWARQQDQVVSVLPRDSKALIAALEHFDAVDRREYLDAVPSARDDWMPSRILRVRARIDPEAAFEQIRTSADDYGWSASDWWLPELHRYDADRLSTVLREVAARTRSPGNELMLYYFNHPELVDPATLEIVIDDCLVRVRNANRSRLPEDRRPDSPVRAIRFLGLLPEPWQFEQLRRRADSSFERELTRYAIERRGRTTRLRDLEGNECERVLAMVDGSGFAELVVAELERGDGFGREDGYNAAHWTENGGVRTALINATSDDGSDGYRQVIRMQALAIHACDASLERMLRLGSPVYVSPAEMRSSEGRDLSGLRQRVVDLLSSGDPADLDAAVALAGFLREPEDALPLLEPFLDDQTPAKTRRSVVGTMKALGFYDASMLPVIRAMLVGHHDDQAWFLTSYLAEFGDEPARELVRSWLDGSDTTSISTARLPTLHALRSHEDSREAVLGFVRRLSERGHRLLDSHDLGTLARAGDERAREMLVNAAYRGPEILDAGPVGGILFLLEIDPEEAFFAATRLLVRHRSPEAVRLMFRIDKGRAYEDLLSRYRSLPPSLRNEVGRNVRAHVPAAVIEASLARLAASTSTSERRTAAELSGWMPPSMSLPWLRDLIGDADVTVRKAVLGSLRARRMEDAALAHLGAMPTSTKSLQWARLRTVFELVDPRFLWTRGDELSLQPFLEDAAYEFWVEARQLHEKREKEVADNEKKADAKAD</sequence>
<proteinExistence type="predicted"/>
<accession>A0A285QGQ5</accession>
<evidence type="ECO:0000313" key="2">
    <source>
        <dbReference type="Proteomes" id="UP000219494"/>
    </source>
</evidence>
<dbReference type="Proteomes" id="UP000219494">
    <property type="component" value="Unassembled WGS sequence"/>
</dbReference>
<name>A0A285QGQ5_9SPHN</name>
<protein>
    <submittedName>
        <fullName evidence="1">Uncharacterized protein</fullName>
    </submittedName>
</protein>
<reference evidence="1 2" key="1">
    <citation type="submission" date="2017-07" db="EMBL/GenBank/DDBJ databases">
        <authorList>
            <person name="Sun Z.S."/>
            <person name="Albrecht U."/>
            <person name="Echele G."/>
            <person name="Lee C.C."/>
        </authorList>
    </citation>
    <scope>NUCLEOTIDE SEQUENCE [LARGE SCALE GENOMIC DNA]</scope>
    <source>
        <strain evidence="1 2">CGMCC 1.12672</strain>
    </source>
</reference>